<dbReference type="RefSeq" id="WP_276216165.1">
    <property type="nucleotide sequence ID" value="NZ_JARJLR010000493.1"/>
</dbReference>
<sequence>MRYGIWKLVKRWDIRKEDLDHIESPFFAANFIRGELEDRRNGFSCRYDLTQLLDDSHGSRERAVRRVEQGDWLLISRNAFSPLSASERQRYHISPRSMGYLFDPPAPTASIPYPLPRSKPGPPPQPLSPELIAVAGSQHDDRSGNKMMFIGQAVRELAEFQRNKPRLSRTLVVFTAGYSAEMLASARESAELYRAGFVTVQGIEELFRYLNQGKDRKQSPIEHLALFSHGVPQRIAFGHELADESSMDLSVLNYRKLSPAAFADDARLDSHACRTGMGNQPDLPIEEAVQFYPQTNESLAQLLANHLRVRVRAYIRRSDYKNTWGSFEERRLGELCGVTDGNAPSEVWCKEWKSLFDERKALDNRLDYTYQISGAINPVISGTTPYGVPGGHIEFRHQ</sequence>
<protein>
    <recommendedName>
        <fullName evidence="3">Peptidase C80 family protein</fullName>
    </recommendedName>
</protein>
<accession>A0AAW6PFA1</accession>
<evidence type="ECO:0000313" key="2">
    <source>
        <dbReference type="Proteomes" id="UP001220662"/>
    </source>
</evidence>
<comment type="caution">
    <text evidence="1">The sequence shown here is derived from an EMBL/GenBank/DDBJ whole genome shotgun (WGS) entry which is preliminary data.</text>
</comment>
<dbReference type="Proteomes" id="UP001220662">
    <property type="component" value="Unassembled WGS sequence"/>
</dbReference>
<gene>
    <name evidence="1" type="ORF">P3W55_29515</name>
</gene>
<name>A0AAW6PFA1_9PSED</name>
<dbReference type="AlphaFoldDB" id="A0AAW6PFA1"/>
<proteinExistence type="predicted"/>
<evidence type="ECO:0008006" key="3">
    <source>
        <dbReference type="Google" id="ProtNLM"/>
    </source>
</evidence>
<evidence type="ECO:0000313" key="1">
    <source>
        <dbReference type="EMBL" id="MDF3845866.1"/>
    </source>
</evidence>
<reference evidence="1" key="1">
    <citation type="submission" date="2023-03" db="EMBL/GenBank/DDBJ databases">
        <title>Draft assemblies of triclosan tolerant bacteria isolated from returned activated sludge.</title>
        <authorList>
            <person name="Van Hamelsveld S."/>
        </authorList>
    </citation>
    <scope>NUCLEOTIDE SEQUENCE</scope>
    <source>
        <strain evidence="1">GW210015_S63</strain>
    </source>
</reference>
<dbReference type="EMBL" id="JARJLR010000493">
    <property type="protein sequence ID" value="MDF3845866.1"/>
    <property type="molecule type" value="Genomic_DNA"/>
</dbReference>
<organism evidence="1 2">
    <name type="scientific">Pseudomonas citronellolis</name>
    <dbReference type="NCBI Taxonomy" id="53408"/>
    <lineage>
        <taxon>Bacteria</taxon>
        <taxon>Pseudomonadati</taxon>
        <taxon>Pseudomonadota</taxon>
        <taxon>Gammaproteobacteria</taxon>
        <taxon>Pseudomonadales</taxon>
        <taxon>Pseudomonadaceae</taxon>
        <taxon>Pseudomonas</taxon>
    </lineage>
</organism>